<evidence type="ECO:0000256" key="7">
    <source>
        <dbReference type="SAM" id="Phobius"/>
    </source>
</evidence>
<dbReference type="Gene3D" id="3.30.565.10">
    <property type="entry name" value="Histidine kinase-like ATPase, C-terminal domain"/>
    <property type="match status" value="1"/>
</dbReference>
<feature type="transmembrane region" description="Helical" evidence="7">
    <location>
        <begin position="199"/>
        <end position="225"/>
    </location>
</feature>
<dbReference type="CDD" id="cd00082">
    <property type="entry name" value="HisKA"/>
    <property type="match status" value="1"/>
</dbReference>
<dbReference type="SMART" id="SM00388">
    <property type="entry name" value="HisKA"/>
    <property type="match status" value="1"/>
</dbReference>
<evidence type="ECO:0000256" key="5">
    <source>
        <dbReference type="ARBA" id="ARBA00022777"/>
    </source>
</evidence>
<evidence type="ECO:0000256" key="4">
    <source>
        <dbReference type="ARBA" id="ARBA00022679"/>
    </source>
</evidence>
<evidence type="ECO:0000259" key="8">
    <source>
        <dbReference type="PROSITE" id="PS50109"/>
    </source>
</evidence>
<dbReference type="InterPro" id="IPR003594">
    <property type="entry name" value="HATPase_dom"/>
</dbReference>
<reference evidence="9 10" key="1">
    <citation type="submission" date="2023-11" db="EMBL/GenBank/DDBJ databases">
        <title>Unpublished Manusciprt.</title>
        <authorList>
            <person name="Saticioglu I.B."/>
            <person name="Ay H."/>
            <person name="Ajmi N."/>
            <person name="Altun S."/>
            <person name="Duman M."/>
        </authorList>
    </citation>
    <scope>NUCLEOTIDE SEQUENCE [LARGE SCALE GENOMIC DNA]</scope>
    <source>
        <strain evidence="9 10">Fl-318</strain>
    </source>
</reference>
<dbReference type="InterPro" id="IPR004358">
    <property type="entry name" value="Sig_transdc_His_kin-like_C"/>
</dbReference>
<comment type="catalytic activity">
    <reaction evidence="1">
        <text>ATP + protein L-histidine = ADP + protein N-phospho-L-histidine.</text>
        <dbReference type="EC" id="2.7.13.3"/>
    </reaction>
</comment>
<evidence type="ECO:0000256" key="2">
    <source>
        <dbReference type="ARBA" id="ARBA00012438"/>
    </source>
</evidence>
<dbReference type="PRINTS" id="PR00344">
    <property type="entry name" value="BCTRLSENSOR"/>
</dbReference>
<keyword evidence="4" id="KW-0808">Transferase</keyword>
<organism evidence="9 10">
    <name type="scientific">Flavobacterium cupriresistens</name>
    <dbReference type="NCBI Taxonomy" id="2893885"/>
    <lineage>
        <taxon>Bacteria</taxon>
        <taxon>Pseudomonadati</taxon>
        <taxon>Bacteroidota</taxon>
        <taxon>Flavobacteriia</taxon>
        <taxon>Flavobacteriales</taxon>
        <taxon>Flavobacteriaceae</taxon>
        <taxon>Flavobacterium</taxon>
    </lineage>
</organism>
<dbReference type="InterPro" id="IPR050351">
    <property type="entry name" value="BphY/WalK/GraS-like"/>
</dbReference>
<keyword evidence="7" id="KW-0812">Transmembrane</keyword>
<dbReference type="Gene3D" id="1.10.287.130">
    <property type="match status" value="1"/>
</dbReference>
<evidence type="ECO:0000256" key="1">
    <source>
        <dbReference type="ARBA" id="ARBA00000085"/>
    </source>
</evidence>
<dbReference type="Pfam" id="PF00512">
    <property type="entry name" value="HisKA"/>
    <property type="match status" value="1"/>
</dbReference>
<keyword evidence="5 9" id="KW-0418">Kinase</keyword>
<protein>
    <recommendedName>
        <fullName evidence="2">histidine kinase</fullName>
        <ecNumber evidence="2">2.7.13.3</ecNumber>
    </recommendedName>
</protein>
<sequence>MKQRINLLITLSVVALLVLSAVQCYLVKTTYDFKVAQFHTEIKNEIARISNNYSDIDSVIVSKKEALYKGLAQNYIQGKKTKFEIKNGILGNQYQDALTQKIQRKFERELPNLKIDFAIVLNKFILYQNTKNADTIFSEKPFIQNKLYGNLASLNHAFLVRSYVGTTNGLYKNQDYKLLTEDSMYISVIDWEMIILKRMIGVLLLSLFSILTLITLFVIAIKALIKQKKVNEVKTDFINNITHELKTPLATLSISTKILEQKNIRENDENFNAIVNTISRQNNRLQSLIDQVLANSLAENEIELQKEKINTEEFLLSIIEDFKIGYPKITIETDFQMQKTVLVLDKFHLTTAILNVLENAVKYGSSHILVKTGNIENEFSLSIQDDGIGISKNKQALLFEKFYRVEQGNLHNAKGLGLGLYYVDQIIKAHQGSVNVISDLGKGAVFTILLKA</sequence>
<dbReference type="EC" id="2.7.13.3" evidence="2"/>
<accession>A0ABU4RH42</accession>
<keyword evidence="10" id="KW-1185">Reference proteome</keyword>
<dbReference type="GO" id="GO:0016301">
    <property type="term" value="F:kinase activity"/>
    <property type="evidence" value="ECO:0007669"/>
    <property type="project" value="UniProtKB-KW"/>
</dbReference>
<dbReference type="SUPFAM" id="SSF47384">
    <property type="entry name" value="Homodimeric domain of signal transducing histidine kinase"/>
    <property type="match status" value="1"/>
</dbReference>
<dbReference type="InterPro" id="IPR003661">
    <property type="entry name" value="HisK_dim/P_dom"/>
</dbReference>
<comment type="caution">
    <text evidence="9">The sequence shown here is derived from an EMBL/GenBank/DDBJ whole genome shotgun (WGS) entry which is preliminary data.</text>
</comment>
<evidence type="ECO:0000313" key="9">
    <source>
        <dbReference type="EMBL" id="MDX6191885.1"/>
    </source>
</evidence>
<dbReference type="InterPro" id="IPR005467">
    <property type="entry name" value="His_kinase_dom"/>
</dbReference>
<dbReference type="InterPro" id="IPR036097">
    <property type="entry name" value="HisK_dim/P_sf"/>
</dbReference>
<dbReference type="Pfam" id="PF02518">
    <property type="entry name" value="HATPase_c"/>
    <property type="match status" value="1"/>
</dbReference>
<keyword evidence="7" id="KW-0472">Membrane</keyword>
<proteinExistence type="predicted"/>
<evidence type="ECO:0000256" key="3">
    <source>
        <dbReference type="ARBA" id="ARBA00022553"/>
    </source>
</evidence>
<dbReference type="InterPro" id="IPR036890">
    <property type="entry name" value="HATPase_C_sf"/>
</dbReference>
<dbReference type="PANTHER" id="PTHR45453">
    <property type="entry name" value="PHOSPHATE REGULON SENSOR PROTEIN PHOR"/>
    <property type="match status" value="1"/>
</dbReference>
<dbReference type="SMART" id="SM00387">
    <property type="entry name" value="HATPase_c"/>
    <property type="match status" value="1"/>
</dbReference>
<evidence type="ECO:0000313" key="10">
    <source>
        <dbReference type="Proteomes" id="UP001273350"/>
    </source>
</evidence>
<feature type="domain" description="Histidine kinase" evidence="8">
    <location>
        <begin position="240"/>
        <end position="452"/>
    </location>
</feature>
<keyword evidence="7" id="KW-1133">Transmembrane helix</keyword>
<name>A0ABU4RH42_9FLAO</name>
<dbReference type="RefSeq" id="WP_230002403.1">
    <property type="nucleotide sequence ID" value="NZ_CP087134.1"/>
</dbReference>
<dbReference type="PROSITE" id="PS50109">
    <property type="entry name" value="HIS_KIN"/>
    <property type="match status" value="1"/>
</dbReference>
<dbReference type="PANTHER" id="PTHR45453:SF1">
    <property type="entry name" value="PHOSPHATE REGULON SENSOR PROTEIN PHOR"/>
    <property type="match status" value="1"/>
</dbReference>
<dbReference type="CDD" id="cd00075">
    <property type="entry name" value="HATPase"/>
    <property type="match status" value="1"/>
</dbReference>
<gene>
    <name evidence="9" type="ORF">SGQ83_21205</name>
</gene>
<dbReference type="SUPFAM" id="SSF55874">
    <property type="entry name" value="ATPase domain of HSP90 chaperone/DNA topoisomerase II/histidine kinase"/>
    <property type="match status" value="1"/>
</dbReference>
<dbReference type="EMBL" id="JAWXVI010000013">
    <property type="protein sequence ID" value="MDX6191885.1"/>
    <property type="molecule type" value="Genomic_DNA"/>
</dbReference>
<keyword evidence="3" id="KW-0597">Phosphoprotein</keyword>
<keyword evidence="6" id="KW-0902">Two-component regulatory system</keyword>
<evidence type="ECO:0000256" key="6">
    <source>
        <dbReference type="ARBA" id="ARBA00023012"/>
    </source>
</evidence>
<dbReference type="Proteomes" id="UP001273350">
    <property type="component" value="Unassembled WGS sequence"/>
</dbReference>